<protein>
    <submittedName>
        <fullName evidence="1">Uncharacterized protein</fullName>
    </submittedName>
</protein>
<accession>A0A1E5UI48</accession>
<dbReference type="AlphaFoldDB" id="A0A1E5UI48"/>
<reference evidence="1 2" key="1">
    <citation type="submission" date="2016-09" db="EMBL/GenBank/DDBJ databases">
        <title>The draft genome of Dichanthelium oligosanthes: A C3 panicoid grass species.</title>
        <authorList>
            <person name="Studer A.J."/>
            <person name="Schnable J.C."/>
            <person name="Brutnell T.P."/>
        </authorList>
    </citation>
    <scope>NUCLEOTIDE SEQUENCE [LARGE SCALE GENOMIC DNA]</scope>
    <source>
        <strain evidence="2">cv. Kellogg 1175</strain>
        <tissue evidence="1">Leaf</tissue>
    </source>
</reference>
<organism evidence="1 2">
    <name type="scientific">Dichanthelium oligosanthes</name>
    <dbReference type="NCBI Taxonomy" id="888268"/>
    <lineage>
        <taxon>Eukaryota</taxon>
        <taxon>Viridiplantae</taxon>
        <taxon>Streptophyta</taxon>
        <taxon>Embryophyta</taxon>
        <taxon>Tracheophyta</taxon>
        <taxon>Spermatophyta</taxon>
        <taxon>Magnoliopsida</taxon>
        <taxon>Liliopsida</taxon>
        <taxon>Poales</taxon>
        <taxon>Poaceae</taxon>
        <taxon>PACMAD clade</taxon>
        <taxon>Panicoideae</taxon>
        <taxon>Panicodae</taxon>
        <taxon>Paniceae</taxon>
        <taxon>Dichantheliinae</taxon>
        <taxon>Dichanthelium</taxon>
    </lineage>
</organism>
<keyword evidence="2" id="KW-1185">Reference proteome</keyword>
<name>A0A1E5UI48_9POAL</name>
<sequence>MERFKIQLELGCLTLCLSLSLHCMLRFLFSIVKLFQTH</sequence>
<dbReference type="Proteomes" id="UP000095767">
    <property type="component" value="Unassembled WGS sequence"/>
</dbReference>
<comment type="caution">
    <text evidence="1">The sequence shown here is derived from an EMBL/GenBank/DDBJ whole genome shotgun (WGS) entry which is preliminary data.</text>
</comment>
<evidence type="ECO:0000313" key="1">
    <source>
        <dbReference type="EMBL" id="OEL12539.1"/>
    </source>
</evidence>
<proteinExistence type="predicted"/>
<gene>
    <name evidence="1" type="ORF">BAE44_0026441</name>
</gene>
<evidence type="ECO:0000313" key="2">
    <source>
        <dbReference type="Proteomes" id="UP000095767"/>
    </source>
</evidence>
<dbReference type="EMBL" id="LWDX02076842">
    <property type="protein sequence ID" value="OEL12539.1"/>
    <property type="molecule type" value="Genomic_DNA"/>
</dbReference>